<dbReference type="InterPro" id="IPR001214">
    <property type="entry name" value="SET_dom"/>
</dbReference>
<dbReference type="Gene3D" id="2.170.270.10">
    <property type="entry name" value="SET domain"/>
    <property type="match status" value="1"/>
</dbReference>
<keyword evidence="2" id="KW-0862">Zinc</keyword>
<organism evidence="6 7">
    <name type="scientific">Pogonophryne albipinna</name>
    <dbReference type="NCBI Taxonomy" id="1090488"/>
    <lineage>
        <taxon>Eukaryota</taxon>
        <taxon>Metazoa</taxon>
        <taxon>Chordata</taxon>
        <taxon>Craniata</taxon>
        <taxon>Vertebrata</taxon>
        <taxon>Euteleostomi</taxon>
        <taxon>Actinopterygii</taxon>
        <taxon>Neopterygii</taxon>
        <taxon>Teleostei</taxon>
        <taxon>Neoteleostei</taxon>
        <taxon>Acanthomorphata</taxon>
        <taxon>Eupercaria</taxon>
        <taxon>Perciformes</taxon>
        <taxon>Notothenioidei</taxon>
        <taxon>Pogonophryne</taxon>
    </lineage>
</organism>
<evidence type="ECO:0008006" key="8">
    <source>
        <dbReference type="Google" id="ProtNLM"/>
    </source>
</evidence>
<reference evidence="6" key="1">
    <citation type="submission" date="2022-11" db="EMBL/GenBank/DDBJ databases">
        <title>Chromosome-level genome of Pogonophryne albipinna.</title>
        <authorList>
            <person name="Jo E."/>
        </authorList>
    </citation>
    <scope>NUCLEOTIDE SEQUENCE</scope>
    <source>
        <strain evidence="6">SGF0006</strain>
        <tissue evidence="6">Muscle</tissue>
    </source>
</reference>
<feature type="compositionally biased region" description="Polar residues" evidence="3">
    <location>
        <begin position="610"/>
        <end position="621"/>
    </location>
</feature>
<accession>A0AAD6B334</accession>
<evidence type="ECO:0000259" key="4">
    <source>
        <dbReference type="PROSITE" id="PS50081"/>
    </source>
</evidence>
<dbReference type="SUPFAM" id="SSF57889">
    <property type="entry name" value="Cysteine-rich domain"/>
    <property type="match status" value="1"/>
</dbReference>
<dbReference type="PANTHER" id="PTHR33480">
    <property type="entry name" value="SET DOMAIN-CONTAINING PROTEIN-RELATED"/>
    <property type="match status" value="1"/>
</dbReference>
<evidence type="ECO:0000256" key="3">
    <source>
        <dbReference type="SAM" id="MobiDB-lite"/>
    </source>
</evidence>
<dbReference type="InterPro" id="IPR046341">
    <property type="entry name" value="SET_dom_sf"/>
</dbReference>
<dbReference type="GO" id="GO:0046872">
    <property type="term" value="F:metal ion binding"/>
    <property type="evidence" value="ECO:0007669"/>
    <property type="project" value="UniProtKB-KW"/>
</dbReference>
<feature type="domain" description="SET" evidence="5">
    <location>
        <begin position="26"/>
        <end position="147"/>
    </location>
</feature>
<evidence type="ECO:0000259" key="5">
    <source>
        <dbReference type="PROSITE" id="PS50280"/>
    </source>
</evidence>
<dbReference type="SMART" id="SM00317">
    <property type="entry name" value="SET"/>
    <property type="match status" value="1"/>
</dbReference>
<comment type="caution">
    <text evidence="6">The sequence shown here is derived from an EMBL/GenBank/DDBJ whole genome shotgun (WGS) entry which is preliminary data.</text>
</comment>
<dbReference type="EMBL" id="JAPTMU010000011">
    <property type="protein sequence ID" value="KAJ4935967.1"/>
    <property type="molecule type" value="Genomic_DNA"/>
</dbReference>
<evidence type="ECO:0000256" key="2">
    <source>
        <dbReference type="ARBA" id="ARBA00022833"/>
    </source>
</evidence>
<evidence type="ECO:0000313" key="7">
    <source>
        <dbReference type="Proteomes" id="UP001219934"/>
    </source>
</evidence>
<name>A0AAD6B334_9TELE</name>
<protein>
    <recommendedName>
        <fullName evidence="8">SET domain-containing protein</fullName>
    </recommendedName>
</protein>
<keyword evidence="7" id="KW-1185">Reference proteome</keyword>
<dbReference type="PANTHER" id="PTHR33480:SF5">
    <property type="entry name" value="SI:DKEY-51D8.9"/>
    <property type="match status" value="1"/>
</dbReference>
<dbReference type="PROSITE" id="PS50280">
    <property type="entry name" value="SET"/>
    <property type="match status" value="1"/>
</dbReference>
<dbReference type="Proteomes" id="UP001219934">
    <property type="component" value="Unassembled WGS sequence"/>
</dbReference>
<dbReference type="InterPro" id="IPR002219">
    <property type="entry name" value="PKC_DAG/PE"/>
</dbReference>
<evidence type="ECO:0000256" key="1">
    <source>
        <dbReference type="ARBA" id="ARBA00022723"/>
    </source>
</evidence>
<dbReference type="CDD" id="cd00029">
    <property type="entry name" value="C1"/>
    <property type="match status" value="1"/>
</dbReference>
<keyword evidence="1" id="KW-0479">Metal-binding</keyword>
<evidence type="ECO:0000313" key="6">
    <source>
        <dbReference type="EMBL" id="KAJ4935967.1"/>
    </source>
</evidence>
<feature type="region of interest" description="Disordered" evidence="3">
    <location>
        <begin position="589"/>
        <end position="621"/>
    </location>
</feature>
<dbReference type="InterPro" id="IPR046349">
    <property type="entry name" value="C1-like_sf"/>
</dbReference>
<sequence>MRRRRQRCSNPKDDAKCYIDTGGDKAGLDVQYINAIKGRGIFTSIPFQTGDFLIEYRGELISQQECETRLKRYPVRLKGFMFEFHFDGKLWCVDAAKEHESLGRLVNDDHRNPTAKMKRLSVQGKPHLCLFADRDISPGEEITYNYGDSDWPWRCKGLDEVMPLETCEATQDTSPNENIEEMVTNSDCTETTESYTKTTGPVFSPLGRAEKHCLRIATVSSLDRCASCVGPVSSSKWLGYECRECSQVWHQSCFRNIQDDNLHYLPKSSENGFRDELQSNQSDSEKGQISDECMSEFSVYNLEEAVKPANCQRVVQAVKKVSGFDDKHHTYSTPSLALKLGHTLLKINDIIHCRALMAEDDELIKSTKMFEKLYTSKSSEFVSHSALNTLSGAKYNKPSTLPFTEDVQILHRHLDKSVESAICKLKEEATPQNYAELAKVALAQVIVFNRRRAEEVSKMHLKHFNERDNAELHQDVAKGLSKTEQRLCNYFSRVEITGKRGRKVAVLLSPSMLDALSLLVLNLKNNELDQVADFLGHDIRVHQDFYRLPVPTTQLAKISKLLLTMEKGQLSSIQGKSLDEIDIEDEISFSDAEDVNSDSDDDDETAATECGTSQPVTAASTSVITEQDIDHLETVSSTVSETAPPYEGRDHEKARITIKKPWAKDEVAAVMRHFKLYIAKGHLATKSECQHCKLVEGKVLDERTVQNVRDFVRNRGIARKRQSQ</sequence>
<gene>
    <name evidence="6" type="ORF">JOQ06_017492</name>
</gene>
<dbReference type="AlphaFoldDB" id="A0AAD6B334"/>
<feature type="domain" description="Phorbol-ester/DAG-type" evidence="4">
    <location>
        <begin position="211"/>
        <end position="261"/>
    </location>
</feature>
<feature type="compositionally biased region" description="Acidic residues" evidence="3">
    <location>
        <begin position="589"/>
        <end position="606"/>
    </location>
</feature>
<dbReference type="Pfam" id="PF00856">
    <property type="entry name" value="SET"/>
    <property type="match status" value="1"/>
</dbReference>
<dbReference type="PROSITE" id="PS50081">
    <property type="entry name" value="ZF_DAG_PE_2"/>
    <property type="match status" value="1"/>
</dbReference>
<proteinExistence type="predicted"/>
<dbReference type="SUPFAM" id="SSF82199">
    <property type="entry name" value="SET domain"/>
    <property type="match status" value="1"/>
</dbReference>